<organism evidence="2 3">
    <name type="scientific">Commensalibacter intestini A911</name>
    <dbReference type="NCBI Taxonomy" id="1088868"/>
    <lineage>
        <taxon>Bacteria</taxon>
        <taxon>Pseudomonadati</taxon>
        <taxon>Pseudomonadota</taxon>
        <taxon>Alphaproteobacteria</taxon>
        <taxon>Acetobacterales</taxon>
        <taxon>Acetobacteraceae</taxon>
    </lineage>
</organism>
<evidence type="ECO:0000313" key="2">
    <source>
        <dbReference type="EMBL" id="EHD12890.1"/>
    </source>
</evidence>
<dbReference type="STRING" id="1088868.CIN_21870"/>
<name>G6F3J1_9PROT</name>
<feature type="signal peptide" evidence="1">
    <location>
        <begin position="1"/>
        <end position="21"/>
    </location>
</feature>
<protein>
    <recommendedName>
        <fullName evidence="4">Secreted protein</fullName>
    </recommendedName>
</protein>
<sequence length="234" mass="27167">MNKLCVLISFFICIISTSSWAKEDLQKYEIKPHLIDWKIPSYLQSSYSNKKTVNNCSKVTIDLPLWISSNYNSITIHKKFTRNKLLPYISNSDFILYCNTQNINMSDQGVFYNKQIKQWDLSSEDKNELINITVNDNDGNYPTKKRQLYQLNTKNANGWLYTEIINTSFDNPKMSSGIKHAWFCLINTKKTQQVCGDGEVQDIVVNHGKPDFNNGDYTPYLLQVLETLKFTDDK</sequence>
<keyword evidence="1" id="KW-0732">Signal</keyword>
<evidence type="ECO:0008006" key="4">
    <source>
        <dbReference type="Google" id="ProtNLM"/>
    </source>
</evidence>
<evidence type="ECO:0000313" key="3">
    <source>
        <dbReference type="Proteomes" id="UP000005939"/>
    </source>
</evidence>
<comment type="caution">
    <text evidence="2">The sequence shown here is derived from an EMBL/GenBank/DDBJ whole genome shotgun (WGS) entry which is preliminary data.</text>
</comment>
<dbReference type="AlphaFoldDB" id="G6F3J1"/>
<dbReference type="Proteomes" id="UP000005939">
    <property type="component" value="Unassembled WGS sequence"/>
</dbReference>
<evidence type="ECO:0000256" key="1">
    <source>
        <dbReference type="SAM" id="SignalP"/>
    </source>
</evidence>
<feature type="chain" id="PRO_5003488476" description="Secreted protein" evidence="1">
    <location>
        <begin position="22"/>
        <end position="234"/>
    </location>
</feature>
<reference evidence="2 3" key="1">
    <citation type="submission" date="2011-10" db="EMBL/GenBank/DDBJ databases">
        <title>Genome Sequence of Commensalibacter intestini A911, isolated from Drosophila gut.</title>
        <authorList>
            <person name="Lee W.-J."/>
            <person name="Kim E.-K."/>
        </authorList>
    </citation>
    <scope>NUCLEOTIDE SEQUENCE [LARGE SCALE GENOMIC DNA]</scope>
    <source>
        <strain evidence="2 3">A911</strain>
    </source>
</reference>
<dbReference type="RefSeq" id="WP_008855176.1">
    <property type="nucleotide sequence ID" value="NZ_AGFR01000020.1"/>
</dbReference>
<accession>G6F3J1</accession>
<gene>
    <name evidence="2" type="ORF">CIN_21870</name>
</gene>
<dbReference type="EMBL" id="AGFR01000020">
    <property type="protein sequence ID" value="EHD12890.1"/>
    <property type="molecule type" value="Genomic_DNA"/>
</dbReference>
<proteinExistence type="predicted"/>